<proteinExistence type="predicted"/>
<name>A0A645JIP3_9ZZZZ</name>
<sequence>MILQLQGHGLRRDGHAVDADDRPFLFTAGDQLRRLQFLEQSRGRNLGHHRFFDRRAATAAAAITATTSASSCHDALLNTSAARFDNDAPGTRLAR</sequence>
<organism evidence="1">
    <name type="scientific">bioreactor metagenome</name>
    <dbReference type="NCBI Taxonomy" id="1076179"/>
    <lineage>
        <taxon>unclassified sequences</taxon>
        <taxon>metagenomes</taxon>
        <taxon>ecological metagenomes</taxon>
    </lineage>
</organism>
<dbReference type="EMBL" id="VSSQ01133581">
    <property type="protein sequence ID" value="MPN59493.1"/>
    <property type="molecule type" value="Genomic_DNA"/>
</dbReference>
<gene>
    <name evidence="1" type="ORF">SDC9_207214</name>
</gene>
<dbReference type="AlphaFoldDB" id="A0A645JIP3"/>
<reference evidence="1" key="1">
    <citation type="submission" date="2019-08" db="EMBL/GenBank/DDBJ databases">
        <authorList>
            <person name="Kucharzyk K."/>
            <person name="Murdoch R.W."/>
            <person name="Higgins S."/>
            <person name="Loffler F."/>
        </authorList>
    </citation>
    <scope>NUCLEOTIDE SEQUENCE</scope>
</reference>
<protein>
    <submittedName>
        <fullName evidence="1">Uncharacterized protein</fullName>
    </submittedName>
</protein>
<evidence type="ECO:0000313" key="1">
    <source>
        <dbReference type="EMBL" id="MPN59493.1"/>
    </source>
</evidence>
<accession>A0A645JIP3</accession>
<comment type="caution">
    <text evidence="1">The sequence shown here is derived from an EMBL/GenBank/DDBJ whole genome shotgun (WGS) entry which is preliminary data.</text>
</comment>